<dbReference type="Pfam" id="PF00261">
    <property type="entry name" value="Tropomyosin"/>
    <property type="match status" value="1"/>
</dbReference>
<protein>
    <submittedName>
        <fullName evidence="5">Uncharacterized protein</fullName>
    </submittedName>
</protein>
<dbReference type="PANTHER" id="PTHR19269">
    <property type="entry name" value="TROPOMYOSIN"/>
    <property type="match status" value="1"/>
</dbReference>
<dbReference type="SUPFAM" id="SSF57997">
    <property type="entry name" value="Tropomyosin"/>
    <property type="match status" value="1"/>
</dbReference>
<organism evidence="5 6">
    <name type="scientific">Triplophysa tibetana</name>
    <dbReference type="NCBI Taxonomy" id="1572043"/>
    <lineage>
        <taxon>Eukaryota</taxon>
        <taxon>Metazoa</taxon>
        <taxon>Chordata</taxon>
        <taxon>Craniata</taxon>
        <taxon>Vertebrata</taxon>
        <taxon>Euteleostomi</taxon>
        <taxon>Actinopterygii</taxon>
        <taxon>Neopterygii</taxon>
        <taxon>Teleostei</taxon>
        <taxon>Ostariophysi</taxon>
        <taxon>Cypriniformes</taxon>
        <taxon>Nemacheilidae</taxon>
        <taxon>Triplophysa</taxon>
    </lineage>
</organism>
<dbReference type="AlphaFoldDB" id="A0A5A9NH63"/>
<comment type="similarity">
    <text evidence="1">Belongs to the tropomyosin family.</text>
</comment>
<keyword evidence="2" id="KW-0175">Coiled coil</keyword>
<name>A0A5A9NH63_9TELE</name>
<proteinExistence type="inferred from homology"/>
<keyword evidence="6" id="KW-1185">Reference proteome</keyword>
<evidence type="ECO:0000256" key="2">
    <source>
        <dbReference type="ARBA" id="ARBA00023054"/>
    </source>
</evidence>
<keyword evidence="4" id="KW-0009">Actin-binding</keyword>
<dbReference type="Gene3D" id="1.20.5.170">
    <property type="match status" value="1"/>
</dbReference>
<evidence type="ECO:0000256" key="3">
    <source>
        <dbReference type="ARBA" id="ARBA00023179"/>
    </source>
</evidence>
<evidence type="ECO:0000313" key="5">
    <source>
        <dbReference type="EMBL" id="KAA0709030.1"/>
    </source>
</evidence>
<dbReference type="InterPro" id="IPR000533">
    <property type="entry name" value="Tropomyosin"/>
</dbReference>
<evidence type="ECO:0000256" key="4">
    <source>
        <dbReference type="ARBA" id="ARBA00023203"/>
    </source>
</evidence>
<dbReference type="GO" id="GO:0003779">
    <property type="term" value="F:actin binding"/>
    <property type="evidence" value="ECO:0007669"/>
    <property type="project" value="UniProtKB-KW"/>
</dbReference>
<gene>
    <name evidence="5" type="ORF">E1301_Tti021335</name>
</gene>
<accession>A0A5A9NH63</accession>
<sequence>MKVIQNRALKDEEKMELQDVLLNEARYMAVEADRKYDEVARKLVVMEGDLERAEERPALHEGVLTQRHLVAVTKEASEVLLLGSVLFVDSRLLFRAFPNVTFGHSQFEFDQSLKTLQASEEKEPKKCFESERERSTCREQHERSVVSFVNKLNELLLLTREQHERGELSFNKHRNGHNVKTVMKMNHAFKTYSDKEDKYEEEITILTGRLKEVNNCY</sequence>
<evidence type="ECO:0000313" key="6">
    <source>
        <dbReference type="Proteomes" id="UP000324632"/>
    </source>
</evidence>
<dbReference type="Proteomes" id="UP000324632">
    <property type="component" value="Chromosome 18"/>
</dbReference>
<dbReference type="PRINTS" id="PR00194">
    <property type="entry name" value="TROPOMYOSIN"/>
</dbReference>
<comment type="caution">
    <text evidence="5">The sequence shown here is derived from an EMBL/GenBank/DDBJ whole genome shotgun (WGS) entry which is preliminary data.</text>
</comment>
<keyword evidence="3" id="KW-0514">Muscle protein</keyword>
<reference evidence="5 6" key="1">
    <citation type="journal article" date="2019" name="Mol. Ecol. Resour.">
        <title>Chromosome-level genome assembly of Triplophysa tibetana, a fish adapted to the harsh high-altitude environment of the Tibetan Plateau.</title>
        <authorList>
            <person name="Yang X."/>
            <person name="Liu H."/>
            <person name="Ma Z."/>
            <person name="Zou Y."/>
            <person name="Zou M."/>
            <person name="Mao Y."/>
            <person name="Li X."/>
            <person name="Wang H."/>
            <person name="Chen T."/>
            <person name="Wang W."/>
            <person name="Yang R."/>
        </authorList>
    </citation>
    <scope>NUCLEOTIDE SEQUENCE [LARGE SCALE GENOMIC DNA]</scope>
    <source>
        <strain evidence="5">TTIB1903HZAU</strain>
        <tissue evidence="5">Muscle</tissue>
    </source>
</reference>
<evidence type="ECO:0000256" key="1">
    <source>
        <dbReference type="ARBA" id="ARBA00009036"/>
    </source>
</evidence>
<dbReference type="EMBL" id="SOYY01000018">
    <property type="protein sequence ID" value="KAA0709030.1"/>
    <property type="molecule type" value="Genomic_DNA"/>
</dbReference>